<proteinExistence type="predicted"/>
<evidence type="ECO:0000313" key="1">
    <source>
        <dbReference type="EMBL" id="GAX61636.1"/>
    </source>
</evidence>
<sequence>MREIIENIIKEIERGVAFDSHFIIDTLIRDYSDDYLTFVSAHLATSGVTEYAHSEIAKLITPFEGSIVERLPRQSWSYNIRGKANKCALWARI</sequence>
<protein>
    <submittedName>
        <fullName evidence="1">Acetolactate synthase, small (Regulatory) subunit</fullName>
    </submittedName>
</protein>
<dbReference type="OrthoDB" id="1494623at2"/>
<accession>A0A286U0I0</accession>
<name>A0A286U0I0_9BACT</name>
<reference evidence="2" key="1">
    <citation type="journal article" date="2017" name="Environ. Microbiol. Rep.">
        <title>Genetic Diversity of Marine Anaerobic Ammonium-Oxidizing Bacteria as Revealed by Genomic and Proteomic Analyses of 'Candidatus Scalindua japonica'.</title>
        <authorList>
            <person name="Oshiki M."/>
            <person name="Mizuto K."/>
            <person name="Kimura Z."/>
            <person name="Kindaichi T."/>
            <person name="Satoh H."/>
            <person name="Okabe S."/>
        </authorList>
    </citation>
    <scope>NUCLEOTIDE SEQUENCE [LARGE SCALE GENOMIC DNA]</scope>
    <source>
        <strain evidence="2">husup-a2</strain>
    </source>
</reference>
<evidence type="ECO:0000313" key="2">
    <source>
        <dbReference type="Proteomes" id="UP000218542"/>
    </source>
</evidence>
<keyword evidence="2" id="KW-1185">Reference proteome</keyword>
<dbReference type="AlphaFoldDB" id="A0A286U0I0"/>
<dbReference type="RefSeq" id="WP_096895009.1">
    <property type="nucleotide sequence ID" value="NZ_BAOS01000027.1"/>
</dbReference>
<organism evidence="1 2">
    <name type="scientific">Candidatus Scalindua japonica</name>
    <dbReference type="NCBI Taxonomy" id="1284222"/>
    <lineage>
        <taxon>Bacteria</taxon>
        <taxon>Pseudomonadati</taxon>
        <taxon>Planctomycetota</taxon>
        <taxon>Candidatus Brocadiia</taxon>
        <taxon>Candidatus Brocadiales</taxon>
        <taxon>Candidatus Scalinduaceae</taxon>
        <taxon>Candidatus Scalindua</taxon>
    </lineage>
</organism>
<dbReference type="Proteomes" id="UP000218542">
    <property type="component" value="Unassembled WGS sequence"/>
</dbReference>
<dbReference type="EMBL" id="BAOS01000027">
    <property type="protein sequence ID" value="GAX61636.1"/>
    <property type="molecule type" value="Genomic_DNA"/>
</dbReference>
<gene>
    <name evidence="1" type="ORF">SCALIN_C27_0030</name>
</gene>
<comment type="caution">
    <text evidence="1">The sequence shown here is derived from an EMBL/GenBank/DDBJ whole genome shotgun (WGS) entry which is preliminary data.</text>
</comment>